<reference evidence="3" key="2">
    <citation type="submission" date="2021-04" db="EMBL/GenBank/DDBJ databases">
        <authorList>
            <person name="Podell S."/>
        </authorList>
    </citation>
    <scope>NUCLEOTIDE SEQUENCE</scope>
    <source>
        <strain evidence="3">Hildebrandi</strain>
    </source>
</reference>
<dbReference type="AlphaFoldDB" id="A0A9K3PSR5"/>
<dbReference type="Pfam" id="PF24906">
    <property type="entry name" value="Zf_WRKY19"/>
    <property type="match status" value="3"/>
</dbReference>
<feature type="region of interest" description="Disordered" evidence="1">
    <location>
        <begin position="778"/>
        <end position="802"/>
    </location>
</feature>
<feature type="compositionally biased region" description="Polar residues" evidence="1">
    <location>
        <begin position="781"/>
        <end position="790"/>
    </location>
</feature>
<feature type="region of interest" description="Disordered" evidence="1">
    <location>
        <begin position="77"/>
        <end position="100"/>
    </location>
</feature>
<feature type="domain" description="WRKY19-like zinc finger" evidence="2">
    <location>
        <begin position="1047"/>
        <end position="1071"/>
    </location>
</feature>
<comment type="caution">
    <text evidence="3">The sequence shown here is derived from an EMBL/GenBank/DDBJ whole genome shotgun (WGS) entry which is preliminary data.</text>
</comment>
<proteinExistence type="predicted"/>
<feature type="domain" description="WRKY19-like zinc finger" evidence="2">
    <location>
        <begin position="1022"/>
        <end position="1046"/>
    </location>
</feature>
<feature type="region of interest" description="Disordered" evidence="1">
    <location>
        <begin position="1096"/>
        <end position="1121"/>
    </location>
</feature>
<name>A0A9K3PSR5_9STRA</name>
<keyword evidence="4" id="KW-1185">Reference proteome</keyword>
<protein>
    <recommendedName>
        <fullName evidence="2">WRKY19-like zinc finger domain-containing protein</fullName>
    </recommendedName>
</protein>
<dbReference type="InterPro" id="IPR056866">
    <property type="entry name" value="Znf_WRKY19"/>
</dbReference>
<dbReference type="Proteomes" id="UP000693970">
    <property type="component" value="Unassembled WGS sequence"/>
</dbReference>
<organism evidence="3 4">
    <name type="scientific">Nitzschia inconspicua</name>
    <dbReference type="NCBI Taxonomy" id="303405"/>
    <lineage>
        <taxon>Eukaryota</taxon>
        <taxon>Sar</taxon>
        <taxon>Stramenopiles</taxon>
        <taxon>Ochrophyta</taxon>
        <taxon>Bacillariophyta</taxon>
        <taxon>Bacillariophyceae</taxon>
        <taxon>Bacillariophycidae</taxon>
        <taxon>Bacillariales</taxon>
        <taxon>Bacillariaceae</taxon>
        <taxon>Nitzschia</taxon>
    </lineage>
</organism>
<evidence type="ECO:0000259" key="2">
    <source>
        <dbReference type="Pfam" id="PF24906"/>
    </source>
</evidence>
<gene>
    <name evidence="3" type="ORF">IV203_000635</name>
</gene>
<evidence type="ECO:0000256" key="1">
    <source>
        <dbReference type="SAM" id="MobiDB-lite"/>
    </source>
</evidence>
<feature type="domain" description="WRKY19-like zinc finger" evidence="2">
    <location>
        <begin position="997"/>
        <end position="1021"/>
    </location>
</feature>
<dbReference type="OrthoDB" id="77038at2759"/>
<reference evidence="3" key="1">
    <citation type="journal article" date="2021" name="Sci. Rep.">
        <title>Diploid genomic architecture of Nitzschia inconspicua, an elite biomass production diatom.</title>
        <authorList>
            <person name="Oliver A."/>
            <person name="Podell S."/>
            <person name="Pinowska A."/>
            <person name="Traller J.C."/>
            <person name="Smith S.R."/>
            <person name="McClure R."/>
            <person name="Beliaev A."/>
            <person name="Bohutskyi P."/>
            <person name="Hill E.A."/>
            <person name="Rabines A."/>
            <person name="Zheng H."/>
            <person name="Allen L.Z."/>
            <person name="Kuo A."/>
            <person name="Grigoriev I.V."/>
            <person name="Allen A.E."/>
            <person name="Hazlebeck D."/>
            <person name="Allen E.E."/>
        </authorList>
    </citation>
    <scope>NUCLEOTIDE SEQUENCE</scope>
    <source>
        <strain evidence="3">Hildebrandi</strain>
    </source>
</reference>
<dbReference type="EMBL" id="JAGRRH010000015">
    <property type="protein sequence ID" value="KAG7355949.1"/>
    <property type="molecule type" value="Genomic_DNA"/>
</dbReference>
<evidence type="ECO:0000313" key="4">
    <source>
        <dbReference type="Proteomes" id="UP000693970"/>
    </source>
</evidence>
<sequence>MDPDRVRAYLQVACAGLGFDIGEVWWTHNDNGSSSALAAIEEKDDSGSALVSQNKRLRFVQLYTSKSYENRRNMLVRPADEEENYKSKVNGEDVSDEDSASSLKKHVLSPTLVDAISKTAQVVWAHTRKSEGLTGRSEMRLQTAVGMPVAVDREGNMCVVVMFSPNNISSTDDAMEYLQSISRSATSSSIPSLLPAFDPKQGLISLPHHHHSTNDVLPMLNNVLSEGVTTRFVSLDENPTENHQLAIPEVHSDHDLGSAPRDCFGIPMLPAVAELGSSTPNRSEEYGETVTDAFDEASYGVWSTIMQTFDNPNVLSDDSPPDHENDAEPVTITELGNSESYFDTNDSVATITKPAMAIERQERLDEFASAFLEVSVFDLAEVWLPLGRGSDALGLVTSVTSTNSNYPLNDFTLESEKCLIKYWSGAVGRAYSSGNPVWSFNRNVFADSGRLRLFEQAKIETALAVPVFSGKSNSPAFVFCCYSFVRTGSVPFVLKFVQQALKLLWGGLDKVQPHASVGEDLWRDVAPADLGEMAADVEMQQHFMIKKRPIGAISNEPHERNDVDDVLAVQIETLEGPSGTPTASSIYTGRGASSDYGTSGDQYHEEIFPSPLHPIQYQTFESVQTHIQNAIKSVADMQPAHQHVATNASGSKRAHVFHQESSQVSYLQPVQQQQQQMYSQSQLVSQQQQYQQQQYQQQQQQQQQQPTNMAQTNLVQNQQGYGQSSQTFLSQPFSTLQPQQFKGQQSYTGATSSCSNVNNNGFLPVVSAPLPLGRPLPLPNQVVNSQSSYGTHMKRNSSDSVNDLLQDPSLLQPTPKFEPTPIPDRMMDSFYLETTMHHQTQLPPQQNVHQPYGNNAFEASPPSTMAHPEPSPIPVYSVPVDQLSQNGMTFAPIPAQVQKNPSGASDTPAFCVPTSKQATVTNGKCCRIQGCRDPAVPRRPYCVRHSGNRTCEHEGCGKCAQGSTRFCIAHGGGRRCTHPGCDKGARDKFFCAAHGGGKRCRYDGCNKSAVGGSSLCTAHGGGRRCAVEGCDKSAQSSTKFCVKHGGGKKCSHPDCEKVARGRTQYCAAHGGGVRCKLAGCNRVAIGKLQLCRAHGGGARPKGSSHSSSDEGETPQQEIQERRSLQQMGASMAPLMFGAPNKTFAHV</sequence>
<evidence type="ECO:0000313" key="3">
    <source>
        <dbReference type="EMBL" id="KAG7355949.1"/>
    </source>
</evidence>
<dbReference type="PANTHER" id="PTHR31827">
    <property type="entry name" value="EMB|CAB89363.1"/>
    <property type="match status" value="1"/>
</dbReference>
<dbReference type="PANTHER" id="PTHR31827:SF1">
    <property type="entry name" value="EMB|CAB89363.1"/>
    <property type="match status" value="1"/>
</dbReference>
<accession>A0A9K3PSR5</accession>
<feature type="region of interest" description="Disordered" evidence="1">
    <location>
        <begin position="638"/>
        <end position="660"/>
    </location>
</feature>